<dbReference type="AlphaFoldDB" id="A0A1E5VGJ5"/>
<accession>A0A1E5VGJ5</accession>
<dbReference type="PROSITE" id="PS00284">
    <property type="entry name" value="SERPIN"/>
    <property type="match status" value="1"/>
</dbReference>
<dbReference type="Proteomes" id="UP000095767">
    <property type="component" value="Unassembled WGS sequence"/>
</dbReference>
<comment type="caution">
    <text evidence="3">The sequence shown here is derived from an EMBL/GenBank/DDBJ whole genome shotgun (WGS) entry which is preliminary data.</text>
</comment>
<name>A0A1E5VGJ5_9POAL</name>
<dbReference type="InterPro" id="IPR036186">
    <property type="entry name" value="Serpin_sf"/>
</dbReference>
<proteinExistence type="inferred from homology"/>
<dbReference type="OrthoDB" id="671595at2759"/>
<dbReference type="STRING" id="888268.A0A1E5VGJ5"/>
<dbReference type="Pfam" id="PF00079">
    <property type="entry name" value="Serpin"/>
    <property type="match status" value="1"/>
</dbReference>
<sequence>KAKRYLKEMGLELPFQRDADFSDMVKEDESSGPLFLSDVLHKVILEYKGIEESSVSIGIGKPLPAEHFVADHPFFFVIREDVSGSVIFMGHILDPSSQS</sequence>
<feature type="non-terminal residue" evidence="3">
    <location>
        <position position="1"/>
    </location>
</feature>
<feature type="domain" description="Serpin" evidence="2">
    <location>
        <begin position="3"/>
        <end position="95"/>
    </location>
</feature>
<keyword evidence="4" id="KW-1185">Reference proteome</keyword>
<comment type="similarity">
    <text evidence="1">Belongs to the serpin family.</text>
</comment>
<dbReference type="GO" id="GO:0004867">
    <property type="term" value="F:serine-type endopeptidase inhibitor activity"/>
    <property type="evidence" value="ECO:0007669"/>
    <property type="project" value="InterPro"/>
</dbReference>
<dbReference type="Gene3D" id="3.30.497.10">
    <property type="entry name" value="Antithrombin, subunit I, domain 2"/>
    <property type="match status" value="1"/>
</dbReference>
<dbReference type="PANTHER" id="PTHR11461:SF189">
    <property type="entry name" value="NON-INHIBITORY SERPIN-Z9-RELATED"/>
    <property type="match status" value="1"/>
</dbReference>
<dbReference type="GO" id="GO:0005615">
    <property type="term" value="C:extracellular space"/>
    <property type="evidence" value="ECO:0007669"/>
    <property type="project" value="InterPro"/>
</dbReference>
<gene>
    <name evidence="3" type="ORF">BAE44_0014732</name>
</gene>
<reference evidence="3 4" key="1">
    <citation type="submission" date="2016-09" db="EMBL/GenBank/DDBJ databases">
        <title>The draft genome of Dichanthelium oligosanthes: A C3 panicoid grass species.</title>
        <authorList>
            <person name="Studer A.J."/>
            <person name="Schnable J.C."/>
            <person name="Brutnell T.P."/>
        </authorList>
    </citation>
    <scope>NUCLEOTIDE SEQUENCE [LARGE SCALE GENOMIC DNA]</scope>
    <source>
        <strain evidence="4">cv. Kellogg 1175</strain>
        <tissue evidence="3">Leaf</tissue>
    </source>
</reference>
<dbReference type="InterPro" id="IPR023796">
    <property type="entry name" value="Serpin_dom"/>
</dbReference>
<evidence type="ECO:0000256" key="1">
    <source>
        <dbReference type="ARBA" id="ARBA00009500"/>
    </source>
</evidence>
<dbReference type="InterPro" id="IPR042178">
    <property type="entry name" value="Serpin_sf_1"/>
</dbReference>
<evidence type="ECO:0000313" key="3">
    <source>
        <dbReference type="EMBL" id="OEL24249.1"/>
    </source>
</evidence>
<dbReference type="SUPFAM" id="SSF56574">
    <property type="entry name" value="Serpins"/>
    <property type="match status" value="1"/>
</dbReference>
<dbReference type="PANTHER" id="PTHR11461">
    <property type="entry name" value="SERINE PROTEASE INHIBITOR, SERPIN"/>
    <property type="match status" value="1"/>
</dbReference>
<evidence type="ECO:0000259" key="2">
    <source>
        <dbReference type="Pfam" id="PF00079"/>
    </source>
</evidence>
<dbReference type="InterPro" id="IPR023795">
    <property type="entry name" value="Serpin_CS"/>
</dbReference>
<dbReference type="InterPro" id="IPR000215">
    <property type="entry name" value="Serpin_fam"/>
</dbReference>
<organism evidence="3 4">
    <name type="scientific">Dichanthelium oligosanthes</name>
    <dbReference type="NCBI Taxonomy" id="888268"/>
    <lineage>
        <taxon>Eukaryota</taxon>
        <taxon>Viridiplantae</taxon>
        <taxon>Streptophyta</taxon>
        <taxon>Embryophyta</taxon>
        <taxon>Tracheophyta</taxon>
        <taxon>Spermatophyta</taxon>
        <taxon>Magnoliopsida</taxon>
        <taxon>Liliopsida</taxon>
        <taxon>Poales</taxon>
        <taxon>Poaceae</taxon>
        <taxon>PACMAD clade</taxon>
        <taxon>Panicoideae</taxon>
        <taxon>Panicodae</taxon>
        <taxon>Paniceae</taxon>
        <taxon>Dichantheliinae</taxon>
        <taxon>Dichanthelium</taxon>
    </lineage>
</organism>
<protein>
    <submittedName>
        <fullName evidence="3">Putative non-inhibitory serpin-Z9</fullName>
    </submittedName>
</protein>
<evidence type="ECO:0000313" key="4">
    <source>
        <dbReference type="Proteomes" id="UP000095767"/>
    </source>
</evidence>
<dbReference type="EMBL" id="LWDX02040147">
    <property type="protein sequence ID" value="OEL24249.1"/>
    <property type="molecule type" value="Genomic_DNA"/>
</dbReference>